<dbReference type="EMBL" id="UZAK01042225">
    <property type="protein sequence ID" value="VDP68572.1"/>
    <property type="molecule type" value="Genomic_DNA"/>
</dbReference>
<keyword evidence="2" id="KW-1185">Reference proteome</keyword>
<organism evidence="3">
    <name type="scientific">Schistosoma curassoni</name>
    <dbReference type="NCBI Taxonomy" id="6186"/>
    <lineage>
        <taxon>Eukaryota</taxon>
        <taxon>Metazoa</taxon>
        <taxon>Spiralia</taxon>
        <taxon>Lophotrochozoa</taxon>
        <taxon>Platyhelminthes</taxon>
        <taxon>Trematoda</taxon>
        <taxon>Digenea</taxon>
        <taxon>Strigeidida</taxon>
        <taxon>Schistosomatoidea</taxon>
        <taxon>Schistosomatidae</taxon>
        <taxon>Schistosoma</taxon>
    </lineage>
</organism>
<protein>
    <submittedName>
        <fullName evidence="1 3">Uncharacterized protein</fullName>
    </submittedName>
</protein>
<evidence type="ECO:0000313" key="3">
    <source>
        <dbReference type="WBParaSite" id="SCUD_0001926701-mRNA-1"/>
    </source>
</evidence>
<reference evidence="1 2" key="2">
    <citation type="submission" date="2018-11" db="EMBL/GenBank/DDBJ databases">
        <authorList>
            <consortium name="Pathogen Informatics"/>
        </authorList>
    </citation>
    <scope>NUCLEOTIDE SEQUENCE [LARGE SCALE GENOMIC DNA]</scope>
    <source>
        <strain evidence="1">Dakar</strain>
        <strain evidence="2">Dakar, Senegal</strain>
    </source>
</reference>
<evidence type="ECO:0000313" key="2">
    <source>
        <dbReference type="Proteomes" id="UP000279833"/>
    </source>
</evidence>
<name>A0A183KW21_9TREM</name>
<accession>A0A183KW21</accession>
<reference evidence="3" key="1">
    <citation type="submission" date="2016-06" db="UniProtKB">
        <authorList>
            <consortium name="WormBaseParasite"/>
        </authorList>
    </citation>
    <scope>IDENTIFICATION</scope>
</reference>
<evidence type="ECO:0000313" key="1">
    <source>
        <dbReference type="EMBL" id="VDP68572.1"/>
    </source>
</evidence>
<dbReference type="WBParaSite" id="SCUD_0001926701-mRNA-1">
    <property type="protein sequence ID" value="SCUD_0001926701-mRNA-1"/>
    <property type="gene ID" value="SCUD_0001926701"/>
</dbReference>
<sequence length="77" mass="8407">MNSIISIAESTFDGVPEIFCSLFFNAANSISENPLNVSFLKRYSNANDRMSAARPVPEQITTGTCSLRLFLASIKTS</sequence>
<proteinExistence type="predicted"/>
<dbReference type="Proteomes" id="UP000279833">
    <property type="component" value="Unassembled WGS sequence"/>
</dbReference>
<dbReference type="AlphaFoldDB" id="A0A183KW21"/>
<gene>
    <name evidence="1" type="ORF">SCUD_LOCUS19265</name>
</gene>